<feature type="compositionally biased region" description="Basic and acidic residues" evidence="1">
    <location>
        <begin position="705"/>
        <end position="717"/>
    </location>
</feature>
<feature type="region of interest" description="Disordered" evidence="1">
    <location>
        <begin position="25"/>
        <end position="272"/>
    </location>
</feature>
<feature type="compositionally biased region" description="Basic and acidic residues" evidence="1">
    <location>
        <begin position="471"/>
        <end position="485"/>
    </location>
</feature>
<dbReference type="EMBL" id="PDCK01000045">
    <property type="protein sequence ID" value="PRQ17272.1"/>
    <property type="molecule type" value="Genomic_DNA"/>
</dbReference>
<dbReference type="GO" id="GO:0040029">
    <property type="term" value="P:epigenetic regulation of gene expression"/>
    <property type="evidence" value="ECO:0007669"/>
    <property type="project" value="TreeGrafter"/>
</dbReference>
<comment type="caution">
    <text evidence="2">The sequence shown here is derived from an EMBL/GenBank/DDBJ whole genome shotgun (WGS) entry which is preliminary data.</text>
</comment>
<feature type="compositionally biased region" description="Polar residues" evidence="1">
    <location>
        <begin position="175"/>
        <end position="189"/>
    </location>
</feature>
<feature type="compositionally biased region" description="Polar residues" evidence="1">
    <location>
        <begin position="687"/>
        <end position="701"/>
    </location>
</feature>
<dbReference type="PANTHER" id="PTHR34805">
    <property type="entry name" value="PROTEIN MODIFIER OF SNC1 1"/>
    <property type="match status" value="1"/>
</dbReference>
<feature type="compositionally biased region" description="Low complexity" evidence="1">
    <location>
        <begin position="1422"/>
        <end position="1433"/>
    </location>
</feature>
<feature type="compositionally biased region" description="Basic and acidic residues" evidence="1">
    <location>
        <begin position="1304"/>
        <end position="1321"/>
    </location>
</feature>
<feature type="compositionally biased region" description="Basic residues" evidence="1">
    <location>
        <begin position="975"/>
        <end position="987"/>
    </location>
</feature>
<feature type="region of interest" description="Disordered" evidence="1">
    <location>
        <begin position="344"/>
        <end position="365"/>
    </location>
</feature>
<feature type="compositionally biased region" description="Basic and acidic residues" evidence="1">
    <location>
        <begin position="742"/>
        <end position="753"/>
    </location>
</feature>
<feature type="region of interest" description="Disordered" evidence="1">
    <location>
        <begin position="894"/>
        <end position="1088"/>
    </location>
</feature>
<feature type="compositionally biased region" description="Low complexity" evidence="1">
    <location>
        <begin position="993"/>
        <end position="1004"/>
    </location>
</feature>
<evidence type="ECO:0000313" key="3">
    <source>
        <dbReference type="Proteomes" id="UP000238479"/>
    </source>
</evidence>
<feature type="compositionally biased region" description="Polar residues" evidence="1">
    <location>
        <begin position="1219"/>
        <end position="1241"/>
    </location>
</feature>
<feature type="compositionally biased region" description="Basic and acidic residues" evidence="1">
    <location>
        <begin position="250"/>
        <end position="266"/>
    </location>
</feature>
<accession>A0A2P6P5T8</accession>
<feature type="region of interest" description="Disordered" evidence="1">
    <location>
        <begin position="1198"/>
        <end position="1241"/>
    </location>
</feature>
<evidence type="ECO:0000256" key="1">
    <source>
        <dbReference type="SAM" id="MobiDB-lite"/>
    </source>
</evidence>
<feature type="compositionally biased region" description="Polar residues" evidence="1">
    <location>
        <begin position="925"/>
        <end position="941"/>
    </location>
</feature>
<feature type="region of interest" description="Disordered" evidence="1">
    <location>
        <begin position="426"/>
        <end position="553"/>
    </location>
</feature>
<organism evidence="2 3">
    <name type="scientific">Rosa chinensis</name>
    <name type="common">China rose</name>
    <dbReference type="NCBI Taxonomy" id="74649"/>
    <lineage>
        <taxon>Eukaryota</taxon>
        <taxon>Viridiplantae</taxon>
        <taxon>Streptophyta</taxon>
        <taxon>Embryophyta</taxon>
        <taxon>Tracheophyta</taxon>
        <taxon>Spermatophyta</taxon>
        <taxon>Magnoliopsida</taxon>
        <taxon>eudicotyledons</taxon>
        <taxon>Gunneridae</taxon>
        <taxon>Pentapetalae</taxon>
        <taxon>rosids</taxon>
        <taxon>fabids</taxon>
        <taxon>Rosales</taxon>
        <taxon>Rosaceae</taxon>
        <taxon>Rosoideae</taxon>
        <taxon>Rosoideae incertae sedis</taxon>
        <taxon>Rosa</taxon>
    </lineage>
</organism>
<feature type="compositionally biased region" description="Basic and acidic residues" evidence="1">
    <location>
        <begin position="195"/>
        <end position="208"/>
    </location>
</feature>
<feature type="compositionally biased region" description="Low complexity" evidence="1">
    <location>
        <begin position="53"/>
        <end position="73"/>
    </location>
</feature>
<feature type="compositionally biased region" description="Low complexity" evidence="1">
    <location>
        <begin position="642"/>
        <end position="653"/>
    </location>
</feature>
<protein>
    <recommendedName>
        <fullName evidence="4">BAT2 N-terminal domain-containing protein</fullName>
    </recommendedName>
</protein>
<dbReference type="PANTHER" id="PTHR34805:SF1">
    <property type="entry name" value="PROTEIN MODIFIER OF SNC1 1"/>
    <property type="match status" value="1"/>
</dbReference>
<feature type="compositionally biased region" description="Polar residues" evidence="1">
    <location>
        <begin position="894"/>
        <end position="916"/>
    </location>
</feature>
<feature type="compositionally biased region" description="Polar residues" evidence="1">
    <location>
        <begin position="238"/>
        <end position="249"/>
    </location>
</feature>
<feature type="compositionally biased region" description="Polar residues" evidence="1">
    <location>
        <begin position="1005"/>
        <end position="1015"/>
    </location>
</feature>
<name>A0A2P6P5T8_ROSCH</name>
<feature type="region of interest" description="Disordered" evidence="1">
    <location>
        <begin position="1285"/>
        <end position="1559"/>
    </location>
</feature>
<feature type="region of interest" description="Disordered" evidence="1">
    <location>
        <begin position="1171"/>
        <end position="1190"/>
    </location>
</feature>
<feature type="compositionally biased region" description="Polar residues" evidence="1">
    <location>
        <begin position="1052"/>
        <end position="1065"/>
    </location>
</feature>
<feature type="compositionally biased region" description="Basic and acidic residues" evidence="1">
    <location>
        <begin position="1382"/>
        <end position="1404"/>
    </location>
</feature>
<evidence type="ECO:0000313" key="2">
    <source>
        <dbReference type="EMBL" id="PRQ17272.1"/>
    </source>
</evidence>
<feature type="compositionally biased region" description="Basic and acidic residues" evidence="1">
    <location>
        <begin position="509"/>
        <end position="527"/>
    </location>
</feature>
<feature type="compositionally biased region" description="Polar residues" evidence="1">
    <location>
        <begin position="74"/>
        <end position="103"/>
    </location>
</feature>
<feature type="compositionally biased region" description="Basic residues" evidence="1">
    <location>
        <begin position="1412"/>
        <end position="1421"/>
    </location>
</feature>
<feature type="compositionally biased region" description="Polar residues" evidence="1">
    <location>
        <begin position="1322"/>
        <end position="1341"/>
    </location>
</feature>
<feature type="compositionally biased region" description="Low complexity" evidence="1">
    <location>
        <begin position="942"/>
        <end position="974"/>
    </location>
</feature>
<evidence type="ECO:0008006" key="4">
    <source>
        <dbReference type="Google" id="ProtNLM"/>
    </source>
</evidence>
<gene>
    <name evidence="2" type="ORF">RchiOBHm_Chr7g0193171</name>
</gene>
<dbReference type="Gramene" id="PRQ17272">
    <property type="protein sequence ID" value="PRQ17272"/>
    <property type="gene ID" value="RchiOBHm_Chr7g0193171"/>
</dbReference>
<dbReference type="OMA" id="FEECIDE"/>
<keyword evidence="3" id="KW-1185">Reference proteome</keyword>
<sequence>MTSSMLSGDRRWASARRGAMTVLGKVPKPINLPSQRLENHGMDPSVEIVPKGTLSWGSRSSSASNAWGTSSLSPNTDGGTTSPSYLSGHISSGSGTRPSTAGSEKSHEPAASAWGPNSRPSSASGVLTSNQTSLASLRPRSAEPRPGSSQLSRFAEHSEHPVAWNAPGTAEKLGVTSSKNEGFSLTSGDFPTLGSEKDNSGKNAESQDHSAYSRPGSSSGGGVAKETTGTSVVGDISVNASVKSGTGNSWKRENPSYNEDGGRPGMEKWQGNPQPYPGASVPPQHYDAWHGGPVHPQGGPVPHPQGGVWFRGPPGGPPFGAQVPPGGFPMEPFPYYPPQIPAAALANPQPVPPTGAGPRGHHPKNGEMYRPHMPEAYIRPGMPIRPGFYPGPVAFEGYYGSPMGYCNSNERDVPFVGMPAGPPVYNRYPSQSAPEPGRPSGYGPTSQTGLPEKIASGHPHDTRGPYKVLLKQHDGWDRRNEEQRSEVAVTTNASCLESEDQPRALSLENDWRSDRRKEGERDRRSERPASQNSDRGASSARVKVKSPESLGNMRAADAIPVKKLETEACGTQDIAQTLSAKDPSLIQKIEGLNAKARVSDGRGDTASVSIREEQRKTFQVNPKSNSSVNETGSGSATEIINSSHEVSSGISVSRGPAHGMHGKSDNRGRGRFNNQEGDGWGKKSLVSEPTSVVSTANSKVPSNVHVHDHLASMEATEKSGSYPQGRREDDSLTPMFDPNDSEAQRAKMKELAKQRTKQLQEEEEERTRRQMAKARAKLEELNRRTQVVDGSNQKFENSSSGDVQSKQEESQTSGEPLVAGRKYDPQVPAFGSNLNAVEQIKECISVEVAESTVPSIELPSERPKSAYKEEPIFMHDQPVPLQQQVTIANTAHHNTASQAHDNSISRQKQAPKQKQNTRLEKKSIGKNTSTSMTDTPNSQTDTVVNVSSSGGVGATSTALSTESSLTANSGGSSSHPRKKNNRSGKNKQRAENSSSVAAISSSISNDTNHANTTIETGKPNVPNVDLDPSSVQSQTFSRDAYQSMEQHLSLPNEESQGRLSGQWKPQHSRRMPRNSQAIRHSEKFQSSDAVMWAPVRSQNKTDVTDDATPKTEAEAVSAVKSDHQVQNNSRNKRAEMERYVPKPVAKEMAHQGSTQQAMVSVVHQTAINENIRGADSGPPQGVENSQPSAAVGKAGFAIESRNGSSRQNKQVKAHGSWRQRGSTEPTNTQGFHEEPSYTSNVGQSDIVSVTEQPKNSDDWNDGWNMPDEPNTVVPVSASIAVKEQGIPGRRKQHPFKGQKTVANNHDHEQKKNYRGDADRIYTKSSASEMSQTELPSASKENQAVGERAIPHWQPKSQAFAANNHRGNRATGPQGAEPLSPTTDKDTTEHLAQHRHDQYKSERNNAGEGQNRRERKTTHKGRPGSPSHGPVSPVELAPPSMDARQEHQFQTGFRRNGNQNNRFSRGQESRGDWNYSGHDGRQQNPPANRDRQRHSSHLEYQPVGPYNSSDKFNNSEGPREGAQNSGGGRVKERVQGHSKRSGGNFHGRQSGTIRVVPDME</sequence>
<dbReference type="STRING" id="74649.A0A2P6P5T8"/>
<proteinExistence type="predicted"/>
<dbReference type="InterPro" id="IPR038808">
    <property type="entry name" value="MOS1-like"/>
</dbReference>
<feature type="region of interest" description="Disordered" evidence="1">
    <location>
        <begin position="597"/>
        <end position="824"/>
    </location>
</feature>
<feature type="compositionally biased region" description="Low complexity" evidence="1">
    <location>
        <begin position="1451"/>
        <end position="1463"/>
    </location>
</feature>
<feature type="compositionally biased region" description="Polar residues" evidence="1">
    <location>
        <begin position="784"/>
        <end position="814"/>
    </location>
</feature>
<reference evidence="2 3" key="1">
    <citation type="journal article" date="2018" name="Nat. Genet.">
        <title>The Rosa genome provides new insights in the design of modern roses.</title>
        <authorList>
            <person name="Bendahmane M."/>
        </authorList>
    </citation>
    <scope>NUCLEOTIDE SEQUENCE [LARGE SCALE GENOMIC DNA]</scope>
    <source>
        <strain evidence="3">cv. Old Blush</strain>
    </source>
</reference>
<dbReference type="Proteomes" id="UP000238479">
    <property type="component" value="Chromosome 7"/>
</dbReference>
<feature type="compositionally biased region" description="Polar residues" evidence="1">
    <location>
        <begin position="617"/>
        <end position="641"/>
    </location>
</feature>
<feature type="compositionally biased region" description="Polar residues" evidence="1">
    <location>
        <begin position="118"/>
        <end position="135"/>
    </location>
</feature>
<feature type="compositionally biased region" description="Polar residues" evidence="1">
    <location>
        <begin position="1505"/>
        <end position="1515"/>
    </location>
</feature>